<comment type="caution">
    <text evidence="1">The sequence shown here is derived from an EMBL/GenBank/DDBJ whole genome shotgun (WGS) entry which is preliminary data.</text>
</comment>
<sequence length="154" mass="17495">MHQHEVKIDDLPTFSLRISQLEENEQDGEGKQGETNVVGQLNTTGFGGILHICKWKKLNSFFVEWVVNNFEEHTQIRLSKTKVLKLTEEDVHRVYKLPRATKKINLDECSAASITKLRIELELDGDGFIIVPEKVLKAKSSSLTNSVAWTNANF</sequence>
<gene>
    <name evidence="1" type="ORF">LIER_38778</name>
</gene>
<dbReference type="AlphaFoldDB" id="A0AAV3Q9Y0"/>
<name>A0AAV3Q9Y0_LITER</name>
<organism evidence="1 2">
    <name type="scientific">Lithospermum erythrorhizon</name>
    <name type="common">Purple gromwell</name>
    <name type="synonym">Lithospermum officinale var. erythrorhizon</name>
    <dbReference type="NCBI Taxonomy" id="34254"/>
    <lineage>
        <taxon>Eukaryota</taxon>
        <taxon>Viridiplantae</taxon>
        <taxon>Streptophyta</taxon>
        <taxon>Embryophyta</taxon>
        <taxon>Tracheophyta</taxon>
        <taxon>Spermatophyta</taxon>
        <taxon>Magnoliopsida</taxon>
        <taxon>eudicotyledons</taxon>
        <taxon>Gunneridae</taxon>
        <taxon>Pentapetalae</taxon>
        <taxon>asterids</taxon>
        <taxon>lamiids</taxon>
        <taxon>Boraginales</taxon>
        <taxon>Boraginaceae</taxon>
        <taxon>Boraginoideae</taxon>
        <taxon>Lithospermeae</taxon>
        <taxon>Lithospermum</taxon>
    </lineage>
</organism>
<reference evidence="1 2" key="1">
    <citation type="submission" date="2024-01" db="EMBL/GenBank/DDBJ databases">
        <title>The complete chloroplast genome sequence of Lithospermum erythrorhizon: insights into the phylogenetic relationship among Boraginaceae species and the maternal lineages of purple gromwells.</title>
        <authorList>
            <person name="Okada T."/>
            <person name="Watanabe K."/>
        </authorList>
    </citation>
    <scope>NUCLEOTIDE SEQUENCE [LARGE SCALE GENOMIC DNA]</scope>
</reference>
<protein>
    <submittedName>
        <fullName evidence="1">Uncharacterized protein</fullName>
    </submittedName>
</protein>
<evidence type="ECO:0000313" key="1">
    <source>
        <dbReference type="EMBL" id="GAA0159042.1"/>
    </source>
</evidence>
<evidence type="ECO:0000313" key="2">
    <source>
        <dbReference type="Proteomes" id="UP001454036"/>
    </source>
</evidence>
<accession>A0AAV3Q9Y0</accession>
<dbReference type="EMBL" id="BAABME010020013">
    <property type="protein sequence ID" value="GAA0159042.1"/>
    <property type="molecule type" value="Genomic_DNA"/>
</dbReference>
<dbReference type="Proteomes" id="UP001454036">
    <property type="component" value="Unassembled WGS sequence"/>
</dbReference>
<keyword evidence="2" id="KW-1185">Reference proteome</keyword>
<proteinExistence type="predicted"/>